<proteinExistence type="predicted"/>
<keyword evidence="3" id="KW-1185">Reference proteome</keyword>
<feature type="compositionally biased region" description="Basic and acidic residues" evidence="1">
    <location>
        <begin position="13"/>
        <end position="54"/>
    </location>
</feature>
<feature type="region of interest" description="Disordered" evidence="1">
    <location>
        <begin position="1"/>
        <end position="54"/>
    </location>
</feature>
<evidence type="ECO:0000313" key="3">
    <source>
        <dbReference type="Proteomes" id="UP000735302"/>
    </source>
</evidence>
<evidence type="ECO:0000256" key="1">
    <source>
        <dbReference type="SAM" id="MobiDB-lite"/>
    </source>
</evidence>
<dbReference type="Proteomes" id="UP000735302">
    <property type="component" value="Unassembled WGS sequence"/>
</dbReference>
<reference evidence="2 3" key="1">
    <citation type="journal article" date="2021" name="Elife">
        <title>Chloroplast acquisition without the gene transfer in kleptoplastic sea slugs, Plakobranchus ocellatus.</title>
        <authorList>
            <person name="Maeda T."/>
            <person name="Takahashi S."/>
            <person name="Yoshida T."/>
            <person name="Shimamura S."/>
            <person name="Takaki Y."/>
            <person name="Nagai Y."/>
            <person name="Toyoda A."/>
            <person name="Suzuki Y."/>
            <person name="Arimoto A."/>
            <person name="Ishii H."/>
            <person name="Satoh N."/>
            <person name="Nishiyama T."/>
            <person name="Hasebe M."/>
            <person name="Maruyama T."/>
            <person name="Minagawa J."/>
            <person name="Obokata J."/>
            <person name="Shigenobu S."/>
        </authorList>
    </citation>
    <scope>NUCLEOTIDE SEQUENCE [LARGE SCALE GENOMIC DNA]</scope>
</reference>
<evidence type="ECO:0000313" key="2">
    <source>
        <dbReference type="EMBL" id="GFN98196.1"/>
    </source>
</evidence>
<accession>A0AAV3ZUH1</accession>
<feature type="compositionally biased region" description="Basic residues" evidence="1">
    <location>
        <begin position="1"/>
        <end position="12"/>
    </location>
</feature>
<organism evidence="2 3">
    <name type="scientific">Plakobranchus ocellatus</name>
    <dbReference type="NCBI Taxonomy" id="259542"/>
    <lineage>
        <taxon>Eukaryota</taxon>
        <taxon>Metazoa</taxon>
        <taxon>Spiralia</taxon>
        <taxon>Lophotrochozoa</taxon>
        <taxon>Mollusca</taxon>
        <taxon>Gastropoda</taxon>
        <taxon>Heterobranchia</taxon>
        <taxon>Euthyneura</taxon>
        <taxon>Panpulmonata</taxon>
        <taxon>Sacoglossa</taxon>
        <taxon>Placobranchoidea</taxon>
        <taxon>Plakobranchidae</taxon>
        <taxon>Plakobranchus</taxon>
    </lineage>
</organism>
<dbReference type="EMBL" id="BLXT01002832">
    <property type="protein sequence ID" value="GFN98196.1"/>
    <property type="molecule type" value="Genomic_DNA"/>
</dbReference>
<protein>
    <submittedName>
        <fullName evidence="2">Uncharacterized protein</fullName>
    </submittedName>
</protein>
<gene>
    <name evidence="2" type="ORF">PoB_002470200</name>
</gene>
<name>A0AAV3ZUH1_9GAST</name>
<sequence>MWRRRKKGRTRRREREEKARKNEEVEEKNDARNEEEGRKSEEVEEKNDARKRSGESKYRIDLQLNFFFIEKVCIEQKYRVSGKIERKG</sequence>
<dbReference type="AlphaFoldDB" id="A0AAV3ZUH1"/>
<comment type="caution">
    <text evidence="2">The sequence shown here is derived from an EMBL/GenBank/DDBJ whole genome shotgun (WGS) entry which is preliminary data.</text>
</comment>